<dbReference type="AlphaFoldDB" id="A0A505DBZ7"/>
<dbReference type="InterPro" id="IPR034660">
    <property type="entry name" value="DinB/YfiT-like"/>
</dbReference>
<protein>
    <submittedName>
        <fullName evidence="5">Maleylpyruvate isomerase family mycothiol-dependent enzyme</fullName>
    </submittedName>
</protein>
<gene>
    <name evidence="5" type="ORF">FGD71_023280</name>
</gene>
<dbReference type="InterPro" id="IPR041916">
    <property type="entry name" value="Anti_sigma_zinc_sf"/>
</dbReference>
<evidence type="ECO:0000259" key="3">
    <source>
        <dbReference type="Pfam" id="PF11716"/>
    </source>
</evidence>
<sequence>MTTDHDGVRELLGAWAFGALPPQEEKAVPLHLGECESCAAEAERLRETARLLGGPRGTAMINGSAERGGPSPGEPEGLLALALRSRPAASRVAPHAAPYAAAVAGLQALLRELAESEPSWATPVVHDWDVHATVGHLIAADEPLARGLGLDRREPVTPAAEDTPWDVAWNARTADVIAYERQRTPEETVAAWAAQAGALLATPEALDPERAAHALTLMGIRLPVADHFLVRAFETWIHTDDIGRALGLAVPPPPGPHLWQLVRLAVHILGMALGTTAPPVLFTVAGEEGDERDDTQWVLGSEDEPVRAELVLEAVDFCLLVGGRYAPDEVPRGTSGDEAAVRNVLERAAALSWL</sequence>
<evidence type="ECO:0000256" key="1">
    <source>
        <dbReference type="ARBA" id="ARBA00023015"/>
    </source>
</evidence>
<dbReference type="InterPro" id="IPR017517">
    <property type="entry name" value="Maleyloyr_isom"/>
</dbReference>
<keyword evidence="2" id="KW-0804">Transcription</keyword>
<dbReference type="NCBIfam" id="TIGR03083">
    <property type="entry name" value="maleylpyruvate isomerase family mycothiol-dependent enzyme"/>
    <property type="match status" value="1"/>
</dbReference>
<dbReference type="EMBL" id="VCHX02000150">
    <property type="protein sequence ID" value="TPQ19962.1"/>
    <property type="molecule type" value="Genomic_DNA"/>
</dbReference>
<keyword evidence="6" id="KW-1185">Reference proteome</keyword>
<evidence type="ECO:0000313" key="6">
    <source>
        <dbReference type="Proteomes" id="UP000317378"/>
    </source>
</evidence>
<dbReference type="InterPro" id="IPR024344">
    <property type="entry name" value="MDMPI_metal-binding"/>
</dbReference>
<dbReference type="Gene3D" id="1.10.10.1320">
    <property type="entry name" value="Anti-sigma factor, zinc-finger domain"/>
    <property type="match status" value="1"/>
</dbReference>
<dbReference type="GO" id="GO:0046872">
    <property type="term" value="F:metal ion binding"/>
    <property type="evidence" value="ECO:0007669"/>
    <property type="project" value="InterPro"/>
</dbReference>
<proteinExistence type="predicted"/>
<dbReference type="OrthoDB" id="4321761at2"/>
<dbReference type="Pfam" id="PF13490">
    <property type="entry name" value="zf-HC2"/>
    <property type="match status" value="1"/>
</dbReference>
<comment type="caution">
    <text evidence="5">The sequence shown here is derived from an EMBL/GenBank/DDBJ whole genome shotgun (WGS) entry which is preliminary data.</text>
</comment>
<feature type="domain" description="Putative zinc-finger" evidence="4">
    <location>
        <begin position="8"/>
        <end position="39"/>
    </location>
</feature>
<dbReference type="SUPFAM" id="SSF109854">
    <property type="entry name" value="DinB/YfiT-like putative metalloenzymes"/>
    <property type="match status" value="1"/>
</dbReference>
<dbReference type="RefSeq" id="WP_119102442.1">
    <property type="nucleotide sequence ID" value="NZ_QXMJ01000150.1"/>
</dbReference>
<name>A0A505DBZ7_9ACTN</name>
<dbReference type="GO" id="GO:0016853">
    <property type="term" value="F:isomerase activity"/>
    <property type="evidence" value="ECO:0007669"/>
    <property type="project" value="UniProtKB-KW"/>
</dbReference>
<evidence type="ECO:0000313" key="5">
    <source>
        <dbReference type="EMBL" id="TPQ19962.1"/>
    </source>
</evidence>
<feature type="domain" description="Mycothiol-dependent maleylpyruvate isomerase metal-binding" evidence="3">
    <location>
        <begin position="100"/>
        <end position="242"/>
    </location>
</feature>
<evidence type="ECO:0000259" key="4">
    <source>
        <dbReference type="Pfam" id="PF13490"/>
    </source>
</evidence>
<keyword evidence="1" id="KW-0805">Transcription regulation</keyword>
<reference evidence="5 6" key="1">
    <citation type="submission" date="2019-06" db="EMBL/GenBank/DDBJ databases">
        <title>Streptomyces sporangiiformans sp. nov., a novel actinomycete isolated from soil in Mount Song.</title>
        <authorList>
            <person name="Han L."/>
        </authorList>
    </citation>
    <scope>NUCLEOTIDE SEQUENCE [LARGE SCALE GENOMIC DNA]</scope>
    <source>
        <strain evidence="5 6">NEAU-SSA 1</strain>
    </source>
</reference>
<evidence type="ECO:0000256" key="2">
    <source>
        <dbReference type="ARBA" id="ARBA00023163"/>
    </source>
</evidence>
<dbReference type="InterPro" id="IPR027383">
    <property type="entry name" value="Znf_put"/>
</dbReference>
<keyword evidence="5" id="KW-0670">Pyruvate</keyword>
<dbReference type="Pfam" id="PF11716">
    <property type="entry name" value="MDMPI_N"/>
    <property type="match status" value="1"/>
</dbReference>
<accession>A0A505DBZ7</accession>
<organism evidence="5 6">
    <name type="scientific">Streptomyces sporangiiformans</name>
    <dbReference type="NCBI Taxonomy" id="2315329"/>
    <lineage>
        <taxon>Bacteria</taxon>
        <taxon>Bacillati</taxon>
        <taxon>Actinomycetota</taxon>
        <taxon>Actinomycetes</taxon>
        <taxon>Kitasatosporales</taxon>
        <taxon>Streptomycetaceae</taxon>
        <taxon>Streptomyces</taxon>
    </lineage>
</organism>
<dbReference type="Gene3D" id="1.20.120.450">
    <property type="entry name" value="dinb family like domain"/>
    <property type="match status" value="1"/>
</dbReference>
<dbReference type="Proteomes" id="UP000317378">
    <property type="component" value="Unassembled WGS sequence"/>
</dbReference>
<keyword evidence="5" id="KW-0413">Isomerase</keyword>